<dbReference type="Gene3D" id="3.40.50.300">
    <property type="entry name" value="P-loop containing nucleotide triphosphate hydrolases"/>
    <property type="match status" value="1"/>
</dbReference>
<proteinExistence type="predicted"/>
<dbReference type="InterPro" id="IPR050166">
    <property type="entry name" value="ABC_transporter_ATP-bind"/>
</dbReference>
<dbReference type="Proteomes" id="UP000473089">
    <property type="component" value="Unassembled WGS sequence"/>
</dbReference>
<sequence length="229" mass="26223">MTLKIQGLSKSFDSLKVIDNLNIELKDGEVLAIVGPSGCGKSTILNIISGVIKEFNGKIGNNTKQIGYVFQEDRVLPWKTVYENIKIVNDESKKEEILKLIEEVGLKGFESYYPHKLSGGMRQRCAIARAFNYNCDLLLMDEPFKSLDYNLRIDMLKSLTNLWNKNKKSILFVTHEIDEALLIAHRILILSKRPTKVLKEIYIDENIGNRDLTCDNIIKFRKSIIELLM</sequence>
<accession>A0A6M0SWA1</accession>
<dbReference type="InterPro" id="IPR003439">
    <property type="entry name" value="ABC_transporter-like_ATP-bd"/>
</dbReference>
<evidence type="ECO:0000313" key="5">
    <source>
        <dbReference type="EMBL" id="NFA59788.1"/>
    </source>
</evidence>
<evidence type="ECO:0000313" key="6">
    <source>
        <dbReference type="Proteomes" id="UP000473089"/>
    </source>
</evidence>
<evidence type="ECO:0000256" key="3">
    <source>
        <dbReference type="ARBA" id="ARBA00022840"/>
    </source>
</evidence>
<dbReference type="AlphaFoldDB" id="A0A6M0SWA1"/>
<dbReference type="SUPFAM" id="SSF52540">
    <property type="entry name" value="P-loop containing nucleoside triphosphate hydrolases"/>
    <property type="match status" value="1"/>
</dbReference>
<dbReference type="GO" id="GO:0016887">
    <property type="term" value="F:ATP hydrolysis activity"/>
    <property type="evidence" value="ECO:0007669"/>
    <property type="project" value="InterPro"/>
</dbReference>
<comment type="caution">
    <text evidence="5">The sequence shown here is derived from an EMBL/GenBank/DDBJ whole genome shotgun (WGS) entry which is preliminary data.</text>
</comment>
<evidence type="ECO:0000256" key="2">
    <source>
        <dbReference type="ARBA" id="ARBA00022741"/>
    </source>
</evidence>
<keyword evidence="2" id="KW-0547">Nucleotide-binding</keyword>
<dbReference type="InterPro" id="IPR027417">
    <property type="entry name" value="P-loop_NTPase"/>
</dbReference>
<evidence type="ECO:0000256" key="1">
    <source>
        <dbReference type="ARBA" id="ARBA00022448"/>
    </source>
</evidence>
<dbReference type="EMBL" id="SGJP01000008">
    <property type="protein sequence ID" value="NFA59788.1"/>
    <property type="molecule type" value="Genomic_DNA"/>
</dbReference>
<dbReference type="Pfam" id="PF00005">
    <property type="entry name" value="ABC_tran"/>
    <property type="match status" value="1"/>
</dbReference>
<protein>
    <submittedName>
        <fullName evidence="5">ABC transporter ATP-binding protein</fullName>
    </submittedName>
</protein>
<keyword evidence="3 5" id="KW-0067">ATP-binding</keyword>
<dbReference type="PANTHER" id="PTHR42788:SF13">
    <property type="entry name" value="ALIPHATIC SULFONATES IMPORT ATP-BINDING PROTEIN SSUB"/>
    <property type="match status" value="1"/>
</dbReference>
<dbReference type="GO" id="GO:0005524">
    <property type="term" value="F:ATP binding"/>
    <property type="evidence" value="ECO:0007669"/>
    <property type="project" value="UniProtKB-KW"/>
</dbReference>
<gene>
    <name evidence="5" type="ORF">EXM42_05105</name>
</gene>
<organism evidence="5 6">
    <name type="scientific">Clostridium botulinum</name>
    <dbReference type="NCBI Taxonomy" id="1491"/>
    <lineage>
        <taxon>Bacteria</taxon>
        <taxon>Bacillati</taxon>
        <taxon>Bacillota</taxon>
        <taxon>Clostridia</taxon>
        <taxon>Eubacteriales</taxon>
        <taxon>Clostridiaceae</taxon>
        <taxon>Clostridium</taxon>
    </lineage>
</organism>
<keyword evidence="1" id="KW-0813">Transport</keyword>
<feature type="domain" description="ABC transporter" evidence="4">
    <location>
        <begin position="3"/>
        <end position="217"/>
    </location>
</feature>
<name>A0A6M0SWA1_CLOBO</name>
<dbReference type="InterPro" id="IPR003593">
    <property type="entry name" value="AAA+_ATPase"/>
</dbReference>
<reference evidence="5 6" key="1">
    <citation type="submission" date="2019-02" db="EMBL/GenBank/DDBJ databases">
        <title>Genome sequencing of Clostridium botulinum clinical isolates.</title>
        <authorList>
            <person name="Brunt J."/>
            <person name="Van Vliet A.H.M."/>
            <person name="Stringer S.C."/>
            <person name="Grant K.A."/>
            <person name="Carter A.C."/>
            <person name="Peck M.W."/>
        </authorList>
    </citation>
    <scope>NUCLEOTIDE SEQUENCE [LARGE SCALE GENOMIC DNA]</scope>
    <source>
        <strain evidence="5 6">R1125/03</strain>
    </source>
</reference>
<evidence type="ECO:0000259" key="4">
    <source>
        <dbReference type="PROSITE" id="PS50893"/>
    </source>
</evidence>
<dbReference type="PANTHER" id="PTHR42788">
    <property type="entry name" value="TAURINE IMPORT ATP-BINDING PROTEIN-RELATED"/>
    <property type="match status" value="1"/>
</dbReference>
<dbReference type="PROSITE" id="PS50893">
    <property type="entry name" value="ABC_TRANSPORTER_2"/>
    <property type="match status" value="1"/>
</dbReference>
<dbReference type="SMART" id="SM00382">
    <property type="entry name" value="AAA"/>
    <property type="match status" value="1"/>
</dbReference>